<dbReference type="VEuPathDB" id="GiardiaDB:DHA2_152633"/>
<evidence type="ECO:0000256" key="1">
    <source>
        <dbReference type="SAM" id="Coils"/>
    </source>
</evidence>
<evidence type="ECO:0000313" key="3">
    <source>
        <dbReference type="EMBL" id="ESU40939.1"/>
    </source>
</evidence>
<sequence>MNSAAKLDRQLSQILEQVRIRAGSLSTGHRIIIEKWVLKLMEQQSHLEWKKNRNLYGIYLLDMLMKRTLDDPFNKRPPDTALPTLPSHIKQYYVRMSNDILTRSIDETGLDHVIGRSGMEKSGMRASSASRVCRTGFRGSGVTYTPASGGNKQRSLSDTSKMLTSATAIYTPHSNNQPSALNLNSEFGLSKPSVLQTVSNVDNYPPDPVGALLKRIYNPASTASHVELVHREHNEHQQQSIMQSTPPQLSVDIIPTTEHPNQLESQLAVSKIRIQELESEILGYKSEITSLKRVIEALKAEDFALEKTAKQIHAEALSIVSM</sequence>
<keyword evidence="1" id="KW-0175">Coiled coil</keyword>
<feature type="domain" description="DUF4485" evidence="2">
    <location>
        <begin position="7"/>
        <end position="88"/>
    </location>
</feature>
<dbReference type="OrthoDB" id="10252197at2759"/>
<dbReference type="VEuPathDB" id="GiardiaDB:QR46_4646"/>
<proteinExistence type="predicted"/>
<reference evidence="3 4" key="2">
    <citation type="journal article" date="2013" name="Genome Biol. Evol.">
        <title>Genome sequencing of Giardia lamblia genotypes A2 and B isolates (DH and GS) and comparative analysis with the genomes of genotypes A1 and E (WB and Pig).</title>
        <authorList>
            <person name="Adam R.D."/>
            <person name="Dahlstrom E.W."/>
            <person name="Martens C.A."/>
            <person name="Bruno D.P."/>
            <person name="Barbian K.D."/>
            <person name="Ricklefs S.M."/>
            <person name="Hernandez M.M."/>
            <person name="Narla N.P."/>
            <person name="Patel R.B."/>
            <person name="Porcella S.F."/>
            <person name="Nash T.E."/>
        </authorList>
    </citation>
    <scope>NUCLEOTIDE SEQUENCE [LARGE SCALE GENOMIC DNA]</scope>
    <source>
        <strain evidence="3 4">GS</strain>
    </source>
</reference>
<evidence type="ECO:0000259" key="2">
    <source>
        <dbReference type="Pfam" id="PF14846"/>
    </source>
</evidence>
<name>V6TQR2_GIAIN</name>
<dbReference type="PANTHER" id="PTHR18871">
    <property type="entry name" value="CENTROSOMAL PROTEIN OF 112 KDA"/>
    <property type="match status" value="1"/>
</dbReference>
<feature type="coiled-coil region" evidence="1">
    <location>
        <begin position="274"/>
        <end position="301"/>
    </location>
</feature>
<dbReference type="VEuPathDB" id="GiardiaDB:GL50803_005070"/>
<dbReference type="Pfam" id="PF14846">
    <property type="entry name" value="DUF4485"/>
    <property type="match status" value="1"/>
</dbReference>
<dbReference type="InterPro" id="IPR055310">
    <property type="entry name" value="CEP112"/>
</dbReference>
<evidence type="ECO:0000313" key="4">
    <source>
        <dbReference type="Proteomes" id="UP000018040"/>
    </source>
</evidence>
<dbReference type="PANTHER" id="PTHR18871:SF2">
    <property type="entry name" value="CENTROSOMAL PROTEIN OF 112 KDA"/>
    <property type="match status" value="1"/>
</dbReference>
<reference evidence="4" key="1">
    <citation type="submission" date="2012-02" db="EMBL/GenBank/DDBJ databases">
        <title>Genome sequencing of Giardia lamblia Genotypes A2 and B isolates (DH and GS) and comparative analysis with the genomes of Genotypes A1 and E (WB and Pig).</title>
        <authorList>
            <person name="Adam R."/>
            <person name="Dahlstrom E."/>
            <person name="Martens C."/>
            <person name="Bruno D."/>
            <person name="Barbian K."/>
            <person name="Porcella S.F."/>
            <person name="Nash T."/>
        </authorList>
    </citation>
    <scope>NUCLEOTIDE SEQUENCE</scope>
    <source>
        <strain evidence="4">GS</strain>
    </source>
</reference>
<comment type="caution">
    <text evidence="3">The sequence shown here is derived from an EMBL/GenBank/DDBJ whole genome shotgun (WGS) entry which is preliminary data.</text>
</comment>
<dbReference type="AlphaFoldDB" id="V6TQR2"/>
<dbReference type="Proteomes" id="UP000018040">
    <property type="component" value="Unassembled WGS sequence"/>
</dbReference>
<accession>V6TQR2</accession>
<dbReference type="EMBL" id="AHHH01000160">
    <property type="protein sequence ID" value="ESU40939.1"/>
    <property type="molecule type" value="Genomic_DNA"/>
</dbReference>
<organism evidence="3 4">
    <name type="scientific">Giardia intestinalis</name>
    <name type="common">Giardia lamblia</name>
    <dbReference type="NCBI Taxonomy" id="5741"/>
    <lineage>
        <taxon>Eukaryota</taxon>
        <taxon>Metamonada</taxon>
        <taxon>Diplomonadida</taxon>
        <taxon>Hexamitidae</taxon>
        <taxon>Giardiinae</taxon>
        <taxon>Giardia</taxon>
    </lineage>
</organism>
<dbReference type="InterPro" id="IPR027831">
    <property type="entry name" value="DUF4485"/>
</dbReference>
<gene>
    <name evidence="3" type="ORF">GSB_153709</name>
</gene>
<protein>
    <recommendedName>
        <fullName evidence="2">DUF4485 domain-containing protein</fullName>
    </recommendedName>
</protein>